<dbReference type="Gene3D" id="3.40.50.300">
    <property type="entry name" value="P-loop containing nucleotide triphosphate hydrolases"/>
    <property type="match status" value="1"/>
</dbReference>
<dbReference type="RefSeq" id="WP_114383162.1">
    <property type="nucleotide sequence ID" value="NZ_QPJD01000018.1"/>
</dbReference>
<evidence type="ECO:0000313" key="1">
    <source>
        <dbReference type="EMBL" id="RCW42215.1"/>
    </source>
</evidence>
<sequence>MEKLTLKIGEHFMQVMCASGDVIHMLKTHFQYFDHSFECQPDLAILLEDGYGTPFVDYEVHILKEGNQISFLRADYSIQVDDDYKQATVAVHDELALKHALMNLYSSFIVHHNWGLLIHSSCVIEEGRAHVFMGHSGAGKSTAAKLSYPRKLLSDEATILKITEESITVFNSPFRSELQSTDHHENCPLASIQLLEQSRSNKRLKLKKAEALLQMTDKVFFWSYRAEEPTKILRLLKLVVNEIPVYELHFQKNNTFWELIS</sequence>
<reference evidence="1 2" key="1">
    <citation type="submission" date="2018-07" db="EMBL/GenBank/DDBJ databases">
        <title>Genomic Encyclopedia of Type Strains, Phase III (KMG-III): the genomes of soil and plant-associated and newly described type strains.</title>
        <authorList>
            <person name="Whitman W."/>
        </authorList>
    </citation>
    <scope>NUCLEOTIDE SEQUENCE [LARGE SCALE GENOMIC DNA]</scope>
    <source>
        <strain evidence="1 2">CECT 7506</strain>
    </source>
</reference>
<dbReference type="OrthoDB" id="116421at2"/>
<organism evidence="1 2">
    <name type="scientific">Paenibacillus prosopidis</name>
    <dbReference type="NCBI Taxonomy" id="630520"/>
    <lineage>
        <taxon>Bacteria</taxon>
        <taxon>Bacillati</taxon>
        <taxon>Bacillota</taxon>
        <taxon>Bacilli</taxon>
        <taxon>Bacillales</taxon>
        <taxon>Paenibacillaceae</taxon>
        <taxon>Paenibacillus</taxon>
    </lineage>
</organism>
<keyword evidence="2" id="KW-1185">Reference proteome</keyword>
<proteinExistence type="predicted"/>
<dbReference type="AlphaFoldDB" id="A0A368VMH8"/>
<dbReference type="SUPFAM" id="SSF53795">
    <property type="entry name" value="PEP carboxykinase-like"/>
    <property type="match status" value="1"/>
</dbReference>
<accession>A0A368VMH8</accession>
<name>A0A368VMH8_9BACL</name>
<dbReference type="InterPro" id="IPR027417">
    <property type="entry name" value="P-loop_NTPase"/>
</dbReference>
<gene>
    <name evidence="1" type="ORF">DFP97_11844</name>
</gene>
<evidence type="ECO:0008006" key="3">
    <source>
        <dbReference type="Google" id="ProtNLM"/>
    </source>
</evidence>
<evidence type="ECO:0000313" key="2">
    <source>
        <dbReference type="Proteomes" id="UP000252415"/>
    </source>
</evidence>
<dbReference type="EMBL" id="QPJD01000018">
    <property type="protein sequence ID" value="RCW42215.1"/>
    <property type="molecule type" value="Genomic_DNA"/>
</dbReference>
<protein>
    <recommendedName>
        <fullName evidence="3">Hpr(Ser) kinase/phosphatase</fullName>
    </recommendedName>
</protein>
<dbReference type="Proteomes" id="UP000252415">
    <property type="component" value="Unassembled WGS sequence"/>
</dbReference>
<comment type="caution">
    <text evidence="1">The sequence shown here is derived from an EMBL/GenBank/DDBJ whole genome shotgun (WGS) entry which is preliminary data.</text>
</comment>